<dbReference type="InParanoid" id="K2S566"/>
<sequence>MRGEVAGDEEVEYYLRLSARNRHMGLIFLIRNRQSVGTRHQGMTVHLWFSFGARPQCLRPSFLRRPVVSIRQPVSQRSREETESHAETPLNPPRDTQPSARAVWSRILRAFHRAQSYLQSSHRPLQPATSNQRRQQPMTISAADTPQKAEPDRLLRKPRMS</sequence>
<organism evidence="2 3">
    <name type="scientific">Macrophomina phaseolina (strain MS6)</name>
    <name type="common">Charcoal rot fungus</name>
    <dbReference type="NCBI Taxonomy" id="1126212"/>
    <lineage>
        <taxon>Eukaryota</taxon>
        <taxon>Fungi</taxon>
        <taxon>Dikarya</taxon>
        <taxon>Ascomycota</taxon>
        <taxon>Pezizomycotina</taxon>
        <taxon>Dothideomycetes</taxon>
        <taxon>Dothideomycetes incertae sedis</taxon>
        <taxon>Botryosphaeriales</taxon>
        <taxon>Botryosphaeriaceae</taxon>
        <taxon>Macrophomina</taxon>
    </lineage>
</organism>
<accession>K2S566</accession>
<evidence type="ECO:0000313" key="3">
    <source>
        <dbReference type="Proteomes" id="UP000007129"/>
    </source>
</evidence>
<dbReference type="HOGENOM" id="CLU_1644046_0_0_1"/>
<feature type="compositionally biased region" description="Polar residues" evidence="1">
    <location>
        <begin position="118"/>
        <end position="144"/>
    </location>
</feature>
<evidence type="ECO:0000313" key="2">
    <source>
        <dbReference type="EMBL" id="EKG11875.1"/>
    </source>
</evidence>
<dbReference type="VEuPathDB" id="FungiDB:MPH_11012"/>
<protein>
    <submittedName>
        <fullName evidence="2">Uncharacterized protein</fullName>
    </submittedName>
</protein>
<evidence type="ECO:0000256" key="1">
    <source>
        <dbReference type="SAM" id="MobiDB-lite"/>
    </source>
</evidence>
<dbReference type="AlphaFoldDB" id="K2S566"/>
<dbReference type="Proteomes" id="UP000007129">
    <property type="component" value="Unassembled WGS sequence"/>
</dbReference>
<comment type="caution">
    <text evidence="2">The sequence shown here is derived from an EMBL/GenBank/DDBJ whole genome shotgun (WGS) entry which is preliminary data.</text>
</comment>
<reference evidence="2 3" key="1">
    <citation type="journal article" date="2012" name="BMC Genomics">
        <title>Tools to kill: Genome of one of the most destructive plant pathogenic fungi Macrophomina phaseolina.</title>
        <authorList>
            <person name="Islam M.S."/>
            <person name="Haque M.S."/>
            <person name="Islam M.M."/>
            <person name="Emdad E.M."/>
            <person name="Halim A."/>
            <person name="Hossen Q.M.M."/>
            <person name="Hossain M.Z."/>
            <person name="Ahmed B."/>
            <person name="Rahim S."/>
            <person name="Rahman M.S."/>
            <person name="Alam M.M."/>
            <person name="Hou S."/>
            <person name="Wan X."/>
            <person name="Saito J.A."/>
            <person name="Alam M."/>
        </authorList>
    </citation>
    <scope>NUCLEOTIDE SEQUENCE [LARGE SCALE GENOMIC DNA]</scope>
    <source>
        <strain evidence="2 3">MS6</strain>
    </source>
</reference>
<gene>
    <name evidence="2" type="ORF">MPH_11012</name>
</gene>
<name>K2S566_MACPH</name>
<feature type="region of interest" description="Disordered" evidence="1">
    <location>
        <begin position="69"/>
        <end position="101"/>
    </location>
</feature>
<feature type="compositionally biased region" description="Basic and acidic residues" evidence="1">
    <location>
        <begin position="77"/>
        <end position="86"/>
    </location>
</feature>
<feature type="region of interest" description="Disordered" evidence="1">
    <location>
        <begin position="118"/>
        <end position="161"/>
    </location>
</feature>
<dbReference type="EMBL" id="AHHD01000466">
    <property type="protein sequence ID" value="EKG11875.1"/>
    <property type="molecule type" value="Genomic_DNA"/>
</dbReference>
<proteinExistence type="predicted"/>